<evidence type="ECO:0000256" key="4">
    <source>
        <dbReference type="SAM" id="MobiDB-lite"/>
    </source>
</evidence>
<proteinExistence type="predicted"/>
<dbReference type="InterPro" id="IPR000980">
    <property type="entry name" value="SH2"/>
</dbReference>
<dbReference type="SUPFAM" id="SSF50729">
    <property type="entry name" value="PH domain-like"/>
    <property type="match status" value="1"/>
</dbReference>
<keyword evidence="7" id="KW-1185">Reference proteome</keyword>
<gene>
    <name evidence="6" type="ORF">WMSIL1_LOCUS1201</name>
</gene>
<dbReference type="PROSITE" id="PS50001">
    <property type="entry name" value="SH2"/>
    <property type="match status" value="1"/>
</dbReference>
<dbReference type="PANTHER" id="PTHR45734:SF10">
    <property type="entry name" value="BLISTERY, ISOFORM A"/>
    <property type="match status" value="1"/>
</dbReference>
<dbReference type="Gene3D" id="2.30.29.30">
    <property type="entry name" value="Pleckstrin-homology domain (PH domain)/Phosphotyrosine-binding domain (PTB)"/>
    <property type="match status" value="1"/>
</dbReference>
<feature type="compositionally biased region" description="Polar residues" evidence="4">
    <location>
        <begin position="411"/>
        <end position="424"/>
    </location>
</feature>
<evidence type="ECO:0000256" key="2">
    <source>
        <dbReference type="PROSITE-ProRule" id="PRU00191"/>
    </source>
</evidence>
<dbReference type="Pfam" id="PF08416">
    <property type="entry name" value="PTB"/>
    <property type="match status" value="1"/>
</dbReference>
<dbReference type="InterPro" id="IPR036860">
    <property type="entry name" value="SH2_dom_sf"/>
</dbReference>
<dbReference type="AlphaFoldDB" id="A0A564Y0I4"/>
<organism evidence="6 7">
    <name type="scientific">Hymenolepis diminuta</name>
    <name type="common">Rat tapeworm</name>
    <dbReference type="NCBI Taxonomy" id="6216"/>
    <lineage>
        <taxon>Eukaryota</taxon>
        <taxon>Metazoa</taxon>
        <taxon>Spiralia</taxon>
        <taxon>Lophotrochozoa</taxon>
        <taxon>Platyhelminthes</taxon>
        <taxon>Cestoda</taxon>
        <taxon>Eucestoda</taxon>
        <taxon>Cyclophyllidea</taxon>
        <taxon>Hymenolepididae</taxon>
        <taxon>Hymenolepis</taxon>
    </lineage>
</organism>
<dbReference type="SMART" id="SM00252">
    <property type="entry name" value="SH2"/>
    <property type="match status" value="1"/>
</dbReference>
<dbReference type="GO" id="GO:0005925">
    <property type="term" value="C:focal adhesion"/>
    <property type="evidence" value="ECO:0007669"/>
    <property type="project" value="TreeGrafter"/>
</dbReference>
<feature type="compositionally biased region" description="Polar residues" evidence="4">
    <location>
        <begin position="435"/>
        <end position="445"/>
    </location>
</feature>
<dbReference type="Proteomes" id="UP000321570">
    <property type="component" value="Unassembled WGS sequence"/>
</dbReference>
<feature type="coiled-coil region" evidence="3">
    <location>
        <begin position="262"/>
        <end position="289"/>
    </location>
</feature>
<dbReference type="Gene3D" id="3.30.505.10">
    <property type="entry name" value="SH2 domain"/>
    <property type="match status" value="1"/>
</dbReference>
<dbReference type="Pfam" id="PF00017">
    <property type="entry name" value="SH2"/>
    <property type="match status" value="1"/>
</dbReference>
<dbReference type="PANTHER" id="PTHR45734">
    <property type="entry name" value="TENSIN"/>
    <property type="match status" value="1"/>
</dbReference>
<keyword evidence="3" id="KW-0175">Coiled coil</keyword>
<evidence type="ECO:0000313" key="6">
    <source>
        <dbReference type="EMBL" id="VUZ40064.1"/>
    </source>
</evidence>
<dbReference type="EMBL" id="CABIJS010000027">
    <property type="protein sequence ID" value="VUZ40064.1"/>
    <property type="molecule type" value="Genomic_DNA"/>
</dbReference>
<evidence type="ECO:0000256" key="3">
    <source>
        <dbReference type="SAM" id="Coils"/>
    </source>
</evidence>
<evidence type="ECO:0000313" key="7">
    <source>
        <dbReference type="Proteomes" id="UP000321570"/>
    </source>
</evidence>
<evidence type="ECO:0000259" key="5">
    <source>
        <dbReference type="PROSITE" id="PS50001"/>
    </source>
</evidence>
<sequence length="790" mass="88628">MFEVRQGVESSIQQYPWRYSTGPVCRFQAVDHPLNRSQNGTVSCSSNRKDLETRIDRLCSSLQSILESSRQKERWTKKVKGTSVHTDSRRYFPSTQEWGISEADLYIDSGGNVHGPLDLKHSSKLDGMKKSSDSFIKRSWMEGQRSQSSTRSEANYHTFDGHRSRTFSESKGHVSAEIDGLLDDLNRMRHRENLNNRMTRWSSLGTIRGDGGRYSTTLTRRHMKRSREPIDVYLNKPSTSNLTKVDILSVDNRTSRRGSLSADREQRLMDELIETRKELQRTRSMISEDGKRGLNYGSTLKVPVSNIRIPGAPPRTYSQTNIHQYSNTLRNQWSSENNLHVGSYLKQAPIRGTYSAHQENLRRRNELNQHSEHLRSSRRMSETGYGEICQEIVSLLPIGRGIQDLESGSNAATLPRAGSQTAGRSYSAGVGNRGQYYSGTQSPALSRQHGGRVVSEHRSRTVQNESHWSNYNGLGSSTGSLHGGSYTAGQGQTNHMALDTIDSRHMLSSDMSFHWFRPNATRQEATQMLINKEPGRFIIRTSKSQPDCYALVVRVPITADDSEPVRTFLLNRVKGGDAVHLRGFESEPIFPSLSAFVHDHTIHQGVLPVLLKVPMRSALSSSYLAGGTASPSVGRYSTAGTDFSTDVLYLGSVDVFPLQGESAVKRAVEQVLSQANNPLKGLKKKCEATVMCSINKGITIVDKNSTRFTKKSIPANKILYCSYDPDERVFNAIELKNRGVADSQIFAIVVKKTRFTMTEHAVYVMCQLEPHQPSSSLINFINQNLPVHYR</sequence>
<dbReference type="SUPFAM" id="SSF55550">
    <property type="entry name" value="SH2 domain"/>
    <property type="match status" value="1"/>
</dbReference>
<dbReference type="InterPro" id="IPR013625">
    <property type="entry name" value="PTB"/>
</dbReference>
<evidence type="ECO:0000256" key="1">
    <source>
        <dbReference type="ARBA" id="ARBA00022999"/>
    </source>
</evidence>
<keyword evidence="1 2" id="KW-0727">SH2 domain</keyword>
<dbReference type="InterPro" id="IPR051484">
    <property type="entry name" value="Tensin_PTEN_phosphatase"/>
</dbReference>
<feature type="region of interest" description="Disordered" evidence="4">
    <location>
        <begin position="411"/>
        <end position="463"/>
    </location>
</feature>
<reference evidence="6 7" key="1">
    <citation type="submission" date="2019-07" db="EMBL/GenBank/DDBJ databases">
        <authorList>
            <person name="Jastrzebski P J."/>
            <person name="Paukszto L."/>
            <person name="Jastrzebski P J."/>
        </authorList>
    </citation>
    <scope>NUCLEOTIDE SEQUENCE [LARGE SCALE GENOMIC DNA]</scope>
    <source>
        <strain evidence="6 7">WMS-il1</strain>
    </source>
</reference>
<name>A0A564Y0I4_HYMDI</name>
<feature type="domain" description="SH2" evidence="5">
    <location>
        <begin position="515"/>
        <end position="615"/>
    </location>
</feature>
<dbReference type="InterPro" id="IPR011993">
    <property type="entry name" value="PH-like_dom_sf"/>
</dbReference>
<protein>
    <recommendedName>
        <fullName evidence="5">SH2 domain-containing protein</fullName>
    </recommendedName>
</protein>
<accession>A0A564Y0I4</accession>